<dbReference type="Pfam" id="PF15411">
    <property type="entry name" value="PH_10"/>
    <property type="match status" value="1"/>
</dbReference>
<reference evidence="5 6" key="1">
    <citation type="journal article" date="2018" name="Mol. Biol. Evol.">
        <title>Broad Genomic Sampling Reveals a Smut Pathogenic Ancestry of the Fungal Clade Ustilaginomycotina.</title>
        <authorList>
            <person name="Kijpornyongpan T."/>
            <person name="Mondo S.J."/>
            <person name="Barry K."/>
            <person name="Sandor L."/>
            <person name="Lee J."/>
            <person name="Lipzen A."/>
            <person name="Pangilinan J."/>
            <person name="LaButti K."/>
            <person name="Hainaut M."/>
            <person name="Henrissat B."/>
            <person name="Grigoriev I.V."/>
            <person name="Spatafora J.W."/>
            <person name="Aime M.C."/>
        </authorList>
    </citation>
    <scope>NUCLEOTIDE SEQUENCE [LARGE SCALE GENOMIC DNA]</scope>
    <source>
        <strain evidence="5 6">MCA 4658</strain>
    </source>
</reference>
<dbReference type="Gene3D" id="1.10.418.10">
    <property type="entry name" value="Calponin-like domain"/>
    <property type="match status" value="1"/>
</dbReference>
<feature type="region of interest" description="Disordered" evidence="1">
    <location>
        <begin position="872"/>
        <end position="911"/>
    </location>
</feature>
<dbReference type="AlphaFoldDB" id="A0A316WC17"/>
<evidence type="ECO:0008006" key="7">
    <source>
        <dbReference type="Google" id="ProtNLM"/>
    </source>
</evidence>
<feature type="compositionally biased region" description="Low complexity" evidence="1">
    <location>
        <begin position="946"/>
        <end position="959"/>
    </location>
</feature>
<evidence type="ECO:0000256" key="1">
    <source>
        <dbReference type="SAM" id="MobiDB-lite"/>
    </source>
</evidence>
<dbReference type="InterPro" id="IPR033511">
    <property type="entry name" value="Cdc24/Scd1_PH_dom"/>
</dbReference>
<dbReference type="Proteomes" id="UP000245783">
    <property type="component" value="Unassembled WGS sequence"/>
</dbReference>
<dbReference type="PROSITE" id="PS50003">
    <property type="entry name" value="PH_DOMAIN"/>
    <property type="match status" value="1"/>
</dbReference>
<evidence type="ECO:0000313" key="6">
    <source>
        <dbReference type="Proteomes" id="UP000245783"/>
    </source>
</evidence>
<dbReference type="GO" id="GO:0000935">
    <property type="term" value="C:division septum"/>
    <property type="evidence" value="ECO:0007669"/>
    <property type="project" value="TreeGrafter"/>
</dbReference>
<dbReference type="Gene3D" id="2.30.29.30">
    <property type="entry name" value="Pleckstrin-homology domain (PH domain)/Phosphotyrosine-binding domain (PTB)"/>
    <property type="match status" value="1"/>
</dbReference>
<dbReference type="GO" id="GO:0031106">
    <property type="term" value="P:septin ring organization"/>
    <property type="evidence" value="ECO:0007669"/>
    <property type="project" value="TreeGrafter"/>
</dbReference>
<dbReference type="FunFam" id="2.30.29.30:FF:000365">
    <property type="entry name" value="Related to CDC24-GTP/GDP exchange factor for Cdc42p"/>
    <property type="match status" value="1"/>
</dbReference>
<dbReference type="SMART" id="SM00325">
    <property type="entry name" value="RhoGEF"/>
    <property type="match status" value="1"/>
</dbReference>
<dbReference type="Pfam" id="PF00621">
    <property type="entry name" value="RhoGEF"/>
    <property type="match status" value="1"/>
</dbReference>
<feature type="domain" description="DH" evidence="3">
    <location>
        <begin position="285"/>
        <end position="466"/>
    </location>
</feature>
<dbReference type="GO" id="GO:0005634">
    <property type="term" value="C:nucleus"/>
    <property type="evidence" value="ECO:0007669"/>
    <property type="project" value="TreeGrafter"/>
</dbReference>
<dbReference type="InterPro" id="IPR011993">
    <property type="entry name" value="PH-like_dom_sf"/>
</dbReference>
<proteinExistence type="predicted"/>
<organism evidence="5 6">
    <name type="scientific">Ceraceosorus guamensis</name>
    <dbReference type="NCBI Taxonomy" id="1522189"/>
    <lineage>
        <taxon>Eukaryota</taxon>
        <taxon>Fungi</taxon>
        <taxon>Dikarya</taxon>
        <taxon>Basidiomycota</taxon>
        <taxon>Ustilaginomycotina</taxon>
        <taxon>Exobasidiomycetes</taxon>
        <taxon>Ceraceosorales</taxon>
        <taxon>Ceraceosoraceae</taxon>
        <taxon>Ceraceosorus</taxon>
    </lineage>
</organism>
<feature type="compositionally biased region" description="Polar residues" evidence="1">
    <location>
        <begin position="963"/>
        <end position="972"/>
    </location>
</feature>
<dbReference type="PANTHER" id="PTHR47339">
    <property type="entry name" value="CELL DIVISION CONTROL PROTEIN 24"/>
    <property type="match status" value="1"/>
</dbReference>
<feature type="region of interest" description="Disordered" evidence="1">
    <location>
        <begin position="1"/>
        <end position="84"/>
    </location>
</feature>
<dbReference type="Pfam" id="PF06395">
    <property type="entry name" value="CDC24"/>
    <property type="match status" value="1"/>
</dbReference>
<feature type="compositionally biased region" description="Low complexity" evidence="1">
    <location>
        <begin position="973"/>
        <end position="993"/>
    </location>
</feature>
<feature type="domain" description="PH" evidence="2">
    <location>
        <begin position="490"/>
        <end position="632"/>
    </location>
</feature>
<gene>
    <name evidence="5" type="ORF">IE81DRAFT_191504</name>
</gene>
<feature type="compositionally biased region" description="Low complexity" evidence="1">
    <location>
        <begin position="786"/>
        <end position="804"/>
    </location>
</feature>
<evidence type="ECO:0000259" key="2">
    <source>
        <dbReference type="PROSITE" id="PS50003"/>
    </source>
</evidence>
<dbReference type="PROSITE" id="PS50010">
    <property type="entry name" value="DH_2"/>
    <property type="match status" value="1"/>
</dbReference>
<dbReference type="Gene3D" id="1.20.900.10">
    <property type="entry name" value="Dbl homology (DH) domain"/>
    <property type="match status" value="1"/>
</dbReference>
<dbReference type="PANTHER" id="PTHR47339:SF1">
    <property type="entry name" value="CELL DIVISION CONTROL PROTEIN 24"/>
    <property type="match status" value="1"/>
</dbReference>
<dbReference type="CDD" id="cd00014">
    <property type="entry name" value="CH_SF"/>
    <property type="match status" value="1"/>
</dbReference>
<dbReference type="Pfam" id="PF00564">
    <property type="entry name" value="PB1"/>
    <property type="match status" value="1"/>
</dbReference>
<dbReference type="Gene3D" id="3.10.20.90">
    <property type="entry name" value="Phosphatidylinositol 3-kinase Catalytic Subunit, Chain A, domain 1"/>
    <property type="match status" value="1"/>
</dbReference>
<dbReference type="SUPFAM" id="SSF50729">
    <property type="entry name" value="PH domain-like"/>
    <property type="match status" value="1"/>
</dbReference>
<dbReference type="STRING" id="1522189.A0A316WC17"/>
<dbReference type="SUPFAM" id="SSF48065">
    <property type="entry name" value="DBL homology domain (DH-domain)"/>
    <property type="match status" value="1"/>
</dbReference>
<feature type="region of interest" description="Disordered" evidence="1">
    <location>
        <begin position="535"/>
        <end position="562"/>
    </location>
</feature>
<dbReference type="InterPro" id="IPR010481">
    <property type="entry name" value="Cdc24/Scd1_N"/>
</dbReference>
<dbReference type="FunFam" id="1.20.900.10:FF:000046">
    <property type="entry name" value="Related to CDC24-GTP/GDP exchange factor for Cdc42p"/>
    <property type="match status" value="1"/>
</dbReference>
<feature type="region of interest" description="Disordered" evidence="1">
    <location>
        <begin position="715"/>
        <end position="836"/>
    </location>
</feature>
<dbReference type="InterPro" id="IPR053793">
    <property type="entry name" value="PB1-like"/>
</dbReference>
<dbReference type="InterPro" id="IPR000270">
    <property type="entry name" value="PB1_dom"/>
</dbReference>
<dbReference type="InterPro" id="IPR000219">
    <property type="entry name" value="DH_dom"/>
</dbReference>
<feature type="region of interest" description="Disordered" evidence="1">
    <location>
        <begin position="934"/>
        <end position="1000"/>
    </location>
</feature>
<name>A0A316WC17_9BASI</name>
<evidence type="ECO:0000313" key="5">
    <source>
        <dbReference type="EMBL" id="PWN45453.1"/>
    </source>
</evidence>
<dbReference type="OrthoDB" id="1594986at2759"/>
<dbReference type="PROSITE" id="PS00741">
    <property type="entry name" value="DH_1"/>
    <property type="match status" value="1"/>
</dbReference>
<dbReference type="PROSITE" id="PS51745">
    <property type="entry name" value="PB1"/>
    <property type="match status" value="1"/>
</dbReference>
<dbReference type="GO" id="GO:0035556">
    <property type="term" value="P:intracellular signal transduction"/>
    <property type="evidence" value="ECO:0007669"/>
    <property type="project" value="InterPro"/>
</dbReference>
<dbReference type="GO" id="GO:0005737">
    <property type="term" value="C:cytoplasm"/>
    <property type="evidence" value="ECO:0007669"/>
    <property type="project" value="TreeGrafter"/>
</dbReference>
<sequence>MAATASAFRPGRKQSVSGGSVPFGDPSGSGATGMAPSPVPSLPHAFVGSTGPHSSMGGLSVPGRPGFGGAGGHSSNSMDGGIGSSLMSGPGGAALMSGAPLAANTIANKPAVAAGSLYQACLALRDRLWLVEGFGESFLSESVAAGNATSSPPRDGATALRPVQSTDVVSQLWQLFRLGAPLCALFNRLGPRAPLTINPGANPSNANECKKQVAKFIIALQNELSWDPDDCFTVTQLYLSDTNGFVKVVRCISKLLDVFEARGLLVESAHAPSSALDDVTKPNDERAWIVRELLDTERKYVQDLEVMQNYARALGQNDILPPDTIHNLFGNLNTLVDVNRRFLICIEENARRPPDEQHFGHVFQTMEQEFSVYEPFCANYAQALDIISAEALNIQRLRALPAAEGCYLDPSYELPTFLIKPVQRICKYPLLLEQLQKKTSPQAPIYKELVDGLQVIRRITDKVNETRRLQENIQILRELELRVEDWKGHLVSSFGPLLLSDVFVVSKSDTEREYHVYLFERILLCCKEILPNQPNKKNSKSNSLLKQKTTAAQTPPGKKPKTTLQLKGRIFMANVSGAKAHSKVASVSGLPGGSHALQVWWKGDVGHESFSLKCKNEEQLKQWLSALNRCIELEAARKADQLKRGILSPAQNMTGTGAGLNGRRSTAGSAGPASHFPQTPLTEMGTGFPFTRADSQMSYQSRMDSGEVDYDTIEGLRDHANPSGFAGGRSTPLGGRYSTPAEHRDRQISFTSSDGRPRARTEDQDSSVLTQWRSHSPAVPLPGRQSTSSSGSAGASVAAAAVTALQEREQQLRKASSSRQLRAPGYPHAQGPAQTGFHRPARAGGDVAARHEAGDLVEHLDHLTMRTRADSTAHAMESSNANGGGVHGRSRSASNPMAFSAPGATEPPPPVPRAPYPPHLVNVGLAEPQAIRAPNHYMNGQDKRISSSSISTMDSVHSIGSVPGSTAASSPVTHGPSSNGLSSSRSTANSTPTQHAQNQHSNAVKLVVHYRDETFVVVVLATTSLLGLMDKLAKKMRDIDGRKVDPQAIRIRYIDDEGDRVAMQAEDDVQMAFDQARNSGGDVQLIVTVQV</sequence>
<accession>A0A316WC17</accession>
<dbReference type="EMBL" id="KZ819355">
    <property type="protein sequence ID" value="PWN45453.1"/>
    <property type="molecule type" value="Genomic_DNA"/>
</dbReference>
<evidence type="ECO:0000259" key="3">
    <source>
        <dbReference type="PROSITE" id="PS50010"/>
    </source>
</evidence>
<dbReference type="CDD" id="cd05992">
    <property type="entry name" value="PB1"/>
    <property type="match status" value="1"/>
</dbReference>
<dbReference type="InterPro" id="IPR001331">
    <property type="entry name" value="GDS_CDC24_CS"/>
</dbReference>
<protein>
    <recommendedName>
        <fullName evidence="7">DH domain-containing protein</fullName>
    </recommendedName>
</protein>
<dbReference type="RefSeq" id="XP_025372613.1">
    <property type="nucleotide sequence ID" value="XM_025510801.1"/>
</dbReference>
<dbReference type="InterPro" id="IPR036872">
    <property type="entry name" value="CH_dom_sf"/>
</dbReference>
<dbReference type="GO" id="GO:0043332">
    <property type="term" value="C:mating projection tip"/>
    <property type="evidence" value="ECO:0007669"/>
    <property type="project" value="TreeGrafter"/>
</dbReference>
<dbReference type="SMART" id="SM00233">
    <property type="entry name" value="PH"/>
    <property type="match status" value="1"/>
</dbReference>
<dbReference type="GO" id="GO:0030010">
    <property type="term" value="P:establishment of cell polarity"/>
    <property type="evidence" value="ECO:0007669"/>
    <property type="project" value="TreeGrafter"/>
</dbReference>
<evidence type="ECO:0000259" key="4">
    <source>
        <dbReference type="PROSITE" id="PS51745"/>
    </source>
</evidence>
<dbReference type="SMART" id="SM00666">
    <property type="entry name" value="PB1"/>
    <property type="match status" value="1"/>
</dbReference>
<dbReference type="CDD" id="cd13246">
    <property type="entry name" value="PH_Scd1"/>
    <property type="match status" value="1"/>
</dbReference>
<feature type="compositionally biased region" description="Low complexity" evidence="1">
    <location>
        <begin position="535"/>
        <end position="548"/>
    </location>
</feature>
<keyword evidence="6" id="KW-1185">Reference proteome</keyword>
<feature type="domain" description="PB1" evidence="4">
    <location>
        <begin position="1003"/>
        <end position="1091"/>
    </location>
</feature>
<dbReference type="GeneID" id="37032671"/>
<dbReference type="InterPro" id="IPR001849">
    <property type="entry name" value="PH_domain"/>
</dbReference>
<dbReference type="InterPro" id="IPR053026">
    <property type="entry name" value="CDC42_GEF"/>
</dbReference>
<dbReference type="GO" id="GO:0005085">
    <property type="term" value="F:guanyl-nucleotide exchange factor activity"/>
    <property type="evidence" value="ECO:0007669"/>
    <property type="project" value="InterPro"/>
</dbReference>
<dbReference type="InParanoid" id="A0A316WC17"/>
<dbReference type="CDD" id="cd00160">
    <property type="entry name" value="RhoGEF"/>
    <property type="match status" value="1"/>
</dbReference>
<dbReference type="InterPro" id="IPR035899">
    <property type="entry name" value="DBL_dom_sf"/>
</dbReference>
<dbReference type="SUPFAM" id="SSF54277">
    <property type="entry name" value="CAD &amp; PB1 domains"/>
    <property type="match status" value="1"/>
</dbReference>